<evidence type="ECO:0000256" key="2">
    <source>
        <dbReference type="SAM" id="SignalP"/>
    </source>
</evidence>
<reference evidence="4" key="1">
    <citation type="journal article" date="2017" name="Nat. Ecol. Evol.">
        <title>Genome expansion and lineage-specific genetic innovations in the forest pathogenic fungi Armillaria.</title>
        <authorList>
            <person name="Sipos G."/>
            <person name="Prasanna A.N."/>
            <person name="Walter M.C."/>
            <person name="O'Connor E."/>
            <person name="Balint B."/>
            <person name="Krizsan K."/>
            <person name="Kiss B."/>
            <person name="Hess J."/>
            <person name="Varga T."/>
            <person name="Slot J."/>
            <person name="Riley R."/>
            <person name="Boka B."/>
            <person name="Rigling D."/>
            <person name="Barry K."/>
            <person name="Lee J."/>
            <person name="Mihaltcheva S."/>
            <person name="LaButti K."/>
            <person name="Lipzen A."/>
            <person name="Waldron R."/>
            <person name="Moloney N.M."/>
            <person name="Sperisen C."/>
            <person name="Kredics L."/>
            <person name="Vagvoelgyi C."/>
            <person name="Patrignani A."/>
            <person name="Fitzpatrick D."/>
            <person name="Nagy I."/>
            <person name="Doyle S."/>
            <person name="Anderson J.B."/>
            <person name="Grigoriev I.V."/>
            <person name="Gueldener U."/>
            <person name="Muensterkoetter M."/>
            <person name="Nagy L.G."/>
        </authorList>
    </citation>
    <scope>NUCLEOTIDE SEQUENCE [LARGE SCALE GENOMIC DNA]</scope>
    <source>
        <strain evidence="4">28-4</strain>
    </source>
</reference>
<gene>
    <name evidence="3" type="ORF">ARMSODRAFT_960543</name>
</gene>
<protein>
    <submittedName>
        <fullName evidence="3">Uncharacterized protein</fullName>
    </submittedName>
</protein>
<feature type="region of interest" description="Disordered" evidence="1">
    <location>
        <begin position="102"/>
        <end position="125"/>
    </location>
</feature>
<organism evidence="3 4">
    <name type="scientific">Armillaria solidipes</name>
    <dbReference type="NCBI Taxonomy" id="1076256"/>
    <lineage>
        <taxon>Eukaryota</taxon>
        <taxon>Fungi</taxon>
        <taxon>Dikarya</taxon>
        <taxon>Basidiomycota</taxon>
        <taxon>Agaricomycotina</taxon>
        <taxon>Agaricomycetes</taxon>
        <taxon>Agaricomycetidae</taxon>
        <taxon>Agaricales</taxon>
        <taxon>Marasmiineae</taxon>
        <taxon>Physalacriaceae</taxon>
        <taxon>Armillaria</taxon>
    </lineage>
</organism>
<feature type="chain" id="PRO_5013601470" evidence="2">
    <location>
        <begin position="24"/>
        <end position="288"/>
    </location>
</feature>
<dbReference type="EMBL" id="KZ293442">
    <property type="protein sequence ID" value="PBK66085.1"/>
    <property type="molecule type" value="Genomic_DNA"/>
</dbReference>
<evidence type="ECO:0000313" key="3">
    <source>
        <dbReference type="EMBL" id="PBK66085.1"/>
    </source>
</evidence>
<evidence type="ECO:0000256" key="1">
    <source>
        <dbReference type="SAM" id="MobiDB-lite"/>
    </source>
</evidence>
<feature type="compositionally biased region" description="Acidic residues" evidence="1">
    <location>
        <begin position="109"/>
        <end position="125"/>
    </location>
</feature>
<keyword evidence="4" id="KW-1185">Reference proteome</keyword>
<feature type="signal peptide" evidence="2">
    <location>
        <begin position="1"/>
        <end position="23"/>
    </location>
</feature>
<name>A0A2H3B5D7_9AGAR</name>
<dbReference type="Proteomes" id="UP000218334">
    <property type="component" value="Unassembled WGS sequence"/>
</dbReference>
<evidence type="ECO:0000313" key="4">
    <source>
        <dbReference type="Proteomes" id="UP000218334"/>
    </source>
</evidence>
<keyword evidence="2" id="KW-0732">Signal</keyword>
<accession>A0A2H3B5D7</accession>
<proteinExistence type="predicted"/>
<sequence>MAYRRLQPSILLLRAAIPHVIWGQDAGDFYFDGPFECYDELDLQILLPPSKIQEAANLLAPSYIAMTCKEIDDDRMTVPKGYSREDYTIAFRDRPNDFTRLKLSAQPDTDSDDDSDTNSDDDSDTYSDPAYVLLISNTVFDYPLHDVVQVSLPHCPELPFPSAPAIIRLMPVHIRKWMSAGYSRQSLSFIVACKAILESAIHFYFGEELDEHYDNCDQLPTSLKEMISGLNERERLYVYGHFLIGEAGGSSGDSDSDVDSLHGRELGTQDGEPGTLDSESDSIVICSY</sequence>
<feature type="region of interest" description="Disordered" evidence="1">
    <location>
        <begin position="249"/>
        <end position="281"/>
    </location>
</feature>
<dbReference type="AlphaFoldDB" id="A0A2H3B5D7"/>